<dbReference type="HAMAP" id="MF_01972">
    <property type="entry name" value="T23O"/>
    <property type="match status" value="1"/>
</dbReference>
<feature type="binding site" evidence="1">
    <location>
        <position position="313"/>
    </location>
    <ligand>
        <name>substrate</name>
    </ligand>
</feature>
<comment type="similarity">
    <text evidence="1">Belongs to the tryptophan 2,3-dioxygenase family.</text>
</comment>
<dbReference type="Proteomes" id="UP000770785">
    <property type="component" value="Unassembled WGS sequence"/>
</dbReference>
<feature type="binding site" evidence="1">
    <location>
        <position position="113"/>
    </location>
    <ligand>
        <name>substrate</name>
    </ligand>
</feature>
<dbReference type="Gene3D" id="1.20.58.480">
    <property type="match status" value="1"/>
</dbReference>
<evidence type="ECO:0000313" key="2">
    <source>
        <dbReference type="EMBL" id="NJC26914.1"/>
    </source>
</evidence>
<dbReference type="InterPro" id="IPR004981">
    <property type="entry name" value="Trp_2_3_dOase"/>
</dbReference>
<dbReference type="EMBL" id="JAATJH010000003">
    <property type="protein sequence ID" value="NJC26914.1"/>
    <property type="molecule type" value="Genomic_DNA"/>
</dbReference>
<organism evidence="2 3">
    <name type="scientific">Neolewinella antarctica</name>
    <dbReference type="NCBI Taxonomy" id="442734"/>
    <lineage>
        <taxon>Bacteria</taxon>
        <taxon>Pseudomonadati</taxon>
        <taxon>Bacteroidota</taxon>
        <taxon>Saprospiria</taxon>
        <taxon>Saprospirales</taxon>
        <taxon>Lewinellaceae</taxon>
        <taxon>Neolewinella</taxon>
    </lineage>
</organism>
<comment type="cofactor">
    <cofactor evidence="1">
        <name>heme</name>
        <dbReference type="ChEBI" id="CHEBI:30413"/>
    </cofactor>
    <text evidence="1">Binds 1 heme group per subunit.</text>
</comment>
<dbReference type="PANTHER" id="PTHR10138:SF0">
    <property type="entry name" value="TRYPTOPHAN 2,3-DIOXYGENASE"/>
    <property type="match status" value="1"/>
</dbReference>
<dbReference type="GO" id="GO:0004833">
    <property type="term" value="F:L-tryptophan 2,3-dioxygenase activity"/>
    <property type="evidence" value="ECO:0007669"/>
    <property type="project" value="UniProtKB-EC"/>
</dbReference>
<comment type="function">
    <text evidence="1">Heme-dependent dioxygenase that catalyzes the oxidative cleavage of the L-tryptophan (L-Trp) pyrrole ring and converts L-tryptophan to N-formyl-L-kynurenine. Catalyzes the oxidative cleavage of the indole moiety.</text>
</comment>
<comment type="caution">
    <text evidence="2">The sequence shown here is derived from an EMBL/GenBank/DDBJ whole genome shotgun (WGS) entry which is preliminary data.</text>
</comment>
<keyword evidence="1" id="KW-0823">Tryptophan catabolism</keyword>
<evidence type="ECO:0000256" key="1">
    <source>
        <dbReference type="HAMAP-Rule" id="MF_01972"/>
    </source>
</evidence>
<keyword evidence="3" id="KW-1185">Reference proteome</keyword>
<accession>A0ABX0XDC6</accession>
<dbReference type="EC" id="1.13.11.11" evidence="1"/>
<feature type="binding site" description="axial binding residue" evidence="1">
    <location>
        <position position="299"/>
    </location>
    <ligand>
        <name>heme</name>
        <dbReference type="ChEBI" id="CHEBI:30413"/>
    </ligand>
    <ligandPart>
        <name>Fe</name>
        <dbReference type="ChEBI" id="CHEBI:18248"/>
    </ligandPart>
</feature>
<sequence>MKDEGKYTTIHYQNYLEIDALLSLQKNRSAALGENAHDETLFIIMHQAYELWFKQILTELASVCKLFREERVHEDNMNTVLLRLKRVSTIIELMIEQIKVMETMTPLDFLDFRDYLFPASGFQSMQFRMIEALLGLREDDRMTYHGKSYKIAFTEQQQQQLDEIEKGGSLFELVEGWLERTPFLQFEGFDFLSAYRAAVDRMVAREKEAINKSDYLTDRMKTMRTKMLGDSSTYFKHVLSRESHDELVGSGQGRLSYDATVAALLINLYRDKPILNIPFNLLAELTTIDALLTTWRYRHAQMVMRMIGNKIGTGGSSGHEYLSQTAEKHKIFRDLHNISSLLIPRSELPELPEGVARSLGFYYSSGRA</sequence>
<dbReference type="InterPro" id="IPR037217">
    <property type="entry name" value="Trp/Indoleamine_2_3_dOase-like"/>
</dbReference>
<dbReference type="Gene3D" id="1.10.287.3810">
    <property type="match status" value="1"/>
</dbReference>
<keyword evidence="1" id="KW-0479">Metal-binding</keyword>
<dbReference type="PANTHER" id="PTHR10138">
    <property type="entry name" value="TRYPTOPHAN 2,3-DIOXYGENASE"/>
    <property type="match status" value="1"/>
</dbReference>
<keyword evidence="1" id="KW-0349">Heme</keyword>
<gene>
    <name evidence="1" type="primary">kynA</name>
    <name evidence="2" type="ORF">GGR27_002424</name>
</gene>
<comment type="subunit">
    <text evidence="1">Homotetramer.</text>
</comment>
<evidence type="ECO:0000313" key="3">
    <source>
        <dbReference type="Proteomes" id="UP000770785"/>
    </source>
</evidence>
<dbReference type="SUPFAM" id="SSF140959">
    <property type="entry name" value="Indolic compounds 2,3-dioxygenase-like"/>
    <property type="match status" value="1"/>
</dbReference>
<name>A0ABX0XDC6_9BACT</name>
<reference evidence="2 3" key="1">
    <citation type="submission" date="2020-03" db="EMBL/GenBank/DDBJ databases">
        <title>Genomic Encyclopedia of Type Strains, Phase IV (KMG-IV): sequencing the most valuable type-strain genomes for metagenomic binning, comparative biology and taxonomic classification.</title>
        <authorList>
            <person name="Goeker M."/>
        </authorList>
    </citation>
    <scope>NUCLEOTIDE SEQUENCE [LARGE SCALE GENOMIC DNA]</scope>
    <source>
        <strain evidence="2 3">DSM 105096</strain>
    </source>
</reference>
<proteinExistence type="inferred from homology"/>
<keyword evidence="1" id="KW-0223">Dioxygenase</keyword>
<comment type="pathway">
    <text evidence="1">Amino-acid degradation; L-tryptophan degradation via kynurenine pathway; L-kynurenine from L-tryptophan: step 1/2.</text>
</comment>
<dbReference type="RefSeq" id="WP_168037667.1">
    <property type="nucleotide sequence ID" value="NZ_JAATJH010000003.1"/>
</dbReference>
<protein>
    <recommendedName>
        <fullName evidence="1">Tryptophan 2,3-dioxygenase</fullName>
        <shortName evidence="1">TDO</shortName>
        <ecNumber evidence="1">1.13.11.11</ecNumber>
    </recommendedName>
    <alternativeName>
        <fullName evidence="1">Tryptamin 2,3-dioxygenase</fullName>
    </alternativeName>
    <alternativeName>
        <fullName evidence="1">Tryptophan oxygenase</fullName>
        <shortName evidence="1">TO</shortName>
        <shortName evidence="1">TRPO</shortName>
    </alternativeName>
    <alternativeName>
        <fullName evidence="1">Tryptophan pyrrolase</fullName>
    </alternativeName>
    <alternativeName>
        <fullName evidence="1">Tryptophanase</fullName>
    </alternativeName>
</protein>
<keyword evidence="1" id="KW-0408">Iron</keyword>
<comment type="catalytic activity">
    <reaction evidence="1">
        <text>L-tryptophan + O2 = N-formyl-L-kynurenine</text>
        <dbReference type="Rhea" id="RHEA:24536"/>
        <dbReference type="ChEBI" id="CHEBI:15379"/>
        <dbReference type="ChEBI" id="CHEBI:57912"/>
        <dbReference type="ChEBI" id="CHEBI:58629"/>
        <dbReference type="EC" id="1.13.11.11"/>
    </reaction>
</comment>
<comment type="caution">
    <text evidence="1">Lacks conserved residue(s) required for the propagation of feature annotation.</text>
</comment>
<dbReference type="Pfam" id="PF03301">
    <property type="entry name" value="Trp_dioxygenase"/>
    <property type="match status" value="1"/>
</dbReference>
<keyword evidence="1 2" id="KW-0560">Oxidoreductase</keyword>